<evidence type="ECO:0000313" key="1">
    <source>
        <dbReference type="EMBL" id="GGB26506.1"/>
    </source>
</evidence>
<dbReference type="EMBL" id="BMJC01000013">
    <property type="protein sequence ID" value="GGB26506.1"/>
    <property type="molecule type" value="Genomic_DNA"/>
</dbReference>
<protein>
    <submittedName>
        <fullName evidence="1">Uncharacterized protein</fullName>
    </submittedName>
</protein>
<organism evidence="1 2">
    <name type="scientific">Puia dinghuensis</name>
    <dbReference type="NCBI Taxonomy" id="1792502"/>
    <lineage>
        <taxon>Bacteria</taxon>
        <taxon>Pseudomonadati</taxon>
        <taxon>Bacteroidota</taxon>
        <taxon>Chitinophagia</taxon>
        <taxon>Chitinophagales</taxon>
        <taxon>Chitinophagaceae</taxon>
        <taxon>Puia</taxon>
    </lineage>
</organism>
<reference evidence="1" key="2">
    <citation type="submission" date="2020-09" db="EMBL/GenBank/DDBJ databases">
        <authorList>
            <person name="Sun Q."/>
            <person name="Zhou Y."/>
        </authorList>
    </citation>
    <scope>NUCLEOTIDE SEQUENCE</scope>
    <source>
        <strain evidence="1">CGMCC 1.15448</strain>
    </source>
</reference>
<keyword evidence="2" id="KW-1185">Reference proteome</keyword>
<reference evidence="1" key="1">
    <citation type="journal article" date="2014" name="Int. J. Syst. Evol. Microbiol.">
        <title>Complete genome sequence of Corynebacterium casei LMG S-19264T (=DSM 44701T), isolated from a smear-ripened cheese.</title>
        <authorList>
            <consortium name="US DOE Joint Genome Institute (JGI-PGF)"/>
            <person name="Walter F."/>
            <person name="Albersmeier A."/>
            <person name="Kalinowski J."/>
            <person name="Ruckert C."/>
        </authorList>
    </citation>
    <scope>NUCLEOTIDE SEQUENCE</scope>
    <source>
        <strain evidence="1">CGMCC 1.15448</strain>
    </source>
</reference>
<gene>
    <name evidence="1" type="ORF">GCM10011511_58040</name>
</gene>
<name>A0A8J2UJF3_9BACT</name>
<accession>A0A8J2UJF3</accession>
<comment type="caution">
    <text evidence="1">The sequence shown here is derived from an EMBL/GenBank/DDBJ whole genome shotgun (WGS) entry which is preliminary data.</text>
</comment>
<evidence type="ECO:0000313" key="2">
    <source>
        <dbReference type="Proteomes" id="UP000607559"/>
    </source>
</evidence>
<sequence>MTATPLIRTQEITMADTLIVGKRRGLPSLLRTRPAVASRTVHIPKSGLSE</sequence>
<proteinExistence type="predicted"/>
<dbReference type="AlphaFoldDB" id="A0A8J2UJF3"/>
<dbReference type="Proteomes" id="UP000607559">
    <property type="component" value="Unassembled WGS sequence"/>
</dbReference>